<dbReference type="Proteomes" id="UP000287651">
    <property type="component" value="Unassembled WGS sequence"/>
</dbReference>
<feature type="compositionally biased region" description="Basic and acidic residues" evidence="1">
    <location>
        <begin position="154"/>
        <end position="179"/>
    </location>
</feature>
<feature type="region of interest" description="Disordered" evidence="1">
    <location>
        <begin position="1"/>
        <end position="55"/>
    </location>
</feature>
<gene>
    <name evidence="2" type="ORF">B296_00052090</name>
</gene>
<evidence type="ECO:0000313" key="2">
    <source>
        <dbReference type="EMBL" id="RRT35165.1"/>
    </source>
</evidence>
<evidence type="ECO:0000313" key="3">
    <source>
        <dbReference type="Proteomes" id="UP000287651"/>
    </source>
</evidence>
<name>A0A426X6R5_ENSVE</name>
<sequence>MRLWQREENEEGTAGGNCDSKGGWLQPSIARRGGRMGDGDEIEGWKGSSGKGGGSDCGQRWLRLRGRGWAALDPTVAVAVTLLCRSGLRLQISNGVEEEEAATASEVAVTVAAAAACVGRRRRWDRTGGEGSGCGQRGLRLRLQLFGGRNEGNGSERRKGDGRDGRQRWQGGEEQRWPTEEEATDGEGNDDVKRWWGATGRQMLQ</sequence>
<organism evidence="2 3">
    <name type="scientific">Ensete ventricosum</name>
    <name type="common">Abyssinian banana</name>
    <name type="synonym">Musa ensete</name>
    <dbReference type="NCBI Taxonomy" id="4639"/>
    <lineage>
        <taxon>Eukaryota</taxon>
        <taxon>Viridiplantae</taxon>
        <taxon>Streptophyta</taxon>
        <taxon>Embryophyta</taxon>
        <taxon>Tracheophyta</taxon>
        <taxon>Spermatophyta</taxon>
        <taxon>Magnoliopsida</taxon>
        <taxon>Liliopsida</taxon>
        <taxon>Zingiberales</taxon>
        <taxon>Musaceae</taxon>
        <taxon>Ensete</taxon>
    </lineage>
</organism>
<protein>
    <submittedName>
        <fullName evidence="2">Uncharacterized protein</fullName>
    </submittedName>
</protein>
<comment type="caution">
    <text evidence="2">The sequence shown here is derived from an EMBL/GenBank/DDBJ whole genome shotgun (WGS) entry which is preliminary data.</text>
</comment>
<feature type="compositionally biased region" description="Acidic residues" evidence="1">
    <location>
        <begin position="180"/>
        <end position="189"/>
    </location>
</feature>
<accession>A0A426X6R5</accession>
<reference evidence="2 3" key="1">
    <citation type="journal article" date="2014" name="Agronomy (Basel)">
        <title>A Draft Genome Sequence for Ensete ventricosum, the Drought-Tolerant Tree Against Hunger.</title>
        <authorList>
            <person name="Harrison J."/>
            <person name="Moore K.A."/>
            <person name="Paszkiewicz K."/>
            <person name="Jones T."/>
            <person name="Grant M."/>
            <person name="Ambacheew D."/>
            <person name="Muzemil S."/>
            <person name="Studholme D.J."/>
        </authorList>
    </citation>
    <scope>NUCLEOTIDE SEQUENCE [LARGE SCALE GENOMIC DNA]</scope>
</reference>
<evidence type="ECO:0000256" key="1">
    <source>
        <dbReference type="SAM" id="MobiDB-lite"/>
    </source>
</evidence>
<feature type="region of interest" description="Disordered" evidence="1">
    <location>
        <begin position="147"/>
        <end position="205"/>
    </location>
</feature>
<dbReference type="AlphaFoldDB" id="A0A426X6R5"/>
<proteinExistence type="predicted"/>
<dbReference type="EMBL" id="AMZH03025460">
    <property type="protein sequence ID" value="RRT35165.1"/>
    <property type="molecule type" value="Genomic_DNA"/>
</dbReference>